<dbReference type="PANTHER" id="PTHR23417">
    <property type="entry name" value="3-DEOXY-D-MANNO-OCTULOSONIC-ACID TRANSFERASE/TRNA GUANINE-N 7 - -METHYLTRANSFERASE"/>
    <property type="match status" value="1"/>
</dbReference>
<keyword evidence="3 7" id="KW-0489">Methyltransferase</keyword>
<evidence type="ECO:0000256" key="2">
    <source>
        <dbReference type="ARBA" id="ARBA00003015"/>
    </source>
</evidence>
<dbReference type="InterPro" id="IPR003358">
    <property type="entry name" value="tRNA_(Gua-N-7)_MeTrfase_Trmb"/>
</dbReference>
<evidence type="ECO:0000256" key="5">
    <source>
        <dbReference type="ARBA" id="ARBA00022691"/>
    </source>
</evidence>
<evidence type="ECO:0000313" key="9">
    <source>
        <dbReference type="Proteomes" id="UP000002382"/>
    </source>
</evidence>
<dbReference type="OrthoDB" id="9802090at2"/>
<protein>
    <recommendedName>
        <fullName evidence="7">tRNA (guanine-N(7)-)-methyltransferase</fullName>
        <ecNumber evidence="7">2.1.1.33</ecNumber>
    </recommendedName>
    <alternativeName>
        <fullName evidence="7">tRNA (guanine(46)-N(7))-methyltransferase</fullName>
    </alternativeName>
    <alternativeName>
        <fullName evidence="7">tRNA(m7G46)-methyltransferase</fullName>
    </alternativeName>
</protein>
<comment type="similarity">
    <text evidence="7">Belongs to the class I-like SAM-binding methyltransferase superfamily. TrmB family.</text>
</comment>
<keyword evidence="5 7" id="KW-0949">S-adenosyl-L-methionine</keyword>
<dbReference type="Proteomes" id="UP000002382">
    <property type="component" value="Chromosome"/>
</dbReference>
<reference evidence="8 9" key="1">
    <citation type="submission" date="2009-06" db="EMBL/GenBank/DDBJ databases">
        <title>Complete sequence of Thermotogales bacterium TBF 19.5.1.</title>
        <authorList>
            <consortium name="US DOE Joint Genome Institute"/>
            <person name="Lucas S."/>
            <person name="Copeland A."/>
            <person name="Lapidus A."/>
            <person name="Glavina del Rio T."/>
            <person name="Tice H."/>
            <person name="Bruce D."/>
            <person name="Goodwin L."/>
            <person name="Pitluck S."/>
            <person name="Chertkov O."/>
            <person name="Brettin T."/>
            <person name="Detter J.C."/>
            <person name="Han C."/>
            <person name="Schmutz J."/>
            <person name="Larimer F."/>
            <person name="Land M."/>
            <person name="Hauser L."/>
            <person name="Kyrpides N."/>
            <person name="Ovchinnikova G."/>
            <person name="Noll K."/>
        </authorList>
    </citation>
    <scope>NUCLEOTIDE SEQUENCE [LARGE SCALE GENOMIC DNA]</scope>
    <source>
        <strain evidence="9">ATCC BAA-1733 / DSM 21960 / TBF 19.5.1</strain>
    </source>
</reference>
<keyword evidence="4 7" id="KW-0808">Transferase</keyword>
<name>C5CH93_KOSOT</name>
<dbReference type="AlphaFoldDB" id="C5CH93"/>
<dbReference type="SUPFAM" id="SSF53335">
    <property type="entry name" value="S-adenosyl-L-methionine-dependent methyltransferases"/>
    <property type="match status" value="1"/>
</dbReference>
<comment type="pathway">
    <text evidence="7">tRNA modification; N(7)-methylguanine-tRNA biosynthesis.</text>
</comment>
<dbReference type="PANTHER" id="PTHR23417:SF14">
    <property type="entry name" value="PENTACOTRIPEPTIDE-REPEAT REGION OF PRORP DOMAIN-CONTAINING PROTEIN"/>
    <property type="match status" value="1"/>
</dbReference>
<evidence type="ECO:0000256" key="1">
    <source>
        <dbReference type="ARBA" id="ARBA00000142"/>
    </source>
</evidence>
<comment type="function">
    <text evidence="2 7">Catalyzes the formation of N(7)-methylguanine at position 46 (m7G46) in tRNA.</text>
</comment>
<comment type="caution">
    <text evidence="7">Lacks conserved residue(s) required for the propagation of feature annotation.</text>
</comment>
<feature type="binding site" evidence="7">
    <location>
        <position position="59"/>
    </location>
    <ligand>
        <name>S-adenosyl-L-methionine</name>
        <dbReference type="ChEBI" id="CHEBI:59789"/>
    </ligand>
</feature>
<dbReference type="eggNOG" id="COG0220">
    <property type="taxonomic scope" value="Bacteria"/>
</dbReference>
<dbReference type="NCBIfam" id="TIGR00091">
    <property type="entry name" value="tRNA (guanosine(46)-N7)-methyltransferase TrmB"/>
    <property type="match status" value="1"/>
</dbReference>
<dbReference type="Pfam" id="PF02390">
    <property type="entry name" value="Methyltransf_4"/>
    <property type="match status" value="1"/>
</dbReference>
<dbReference type="GO" id="GO:0008176">
    <property type="term" value="F:tRNA (guanine(46)-N7)-methyltransferase activity"/>
    <property type="evidence" value="ECO:0007669"/>
    <property type="project" value="UniProtKB-UniRule"/>
</dbReference>
<proteinExistence type="inferred from homology"/>
<comment type="catalytic activity">
    <reaction evidence="1 7">
        <text>guanosine(46) in tRNA + S-adenosyl-L-methionine = N(7)-methylguanosine(46) in tRNA + S-adenosyl-L-homocysteine</text>
        <dbReference type="Rhea" id="RHEA:42708"/>
        <dbReference type="Rhea" id="RHEA-COMP:10188"/>
        <dbReference type="Rhea" id="RHEA-COMP:10189"/>
        <dbReference type="ChEBI" id="CHEBI:57856"/>
        <dbReference type="ChEBI" id="CHEBI:59789"/>
        <dbReference type="ChEBI" id="CHEBI:74269"/>
        <dbReference type="ChEBI" id="CHEBI:74480"/>
        <dbReference type="EC" id="2.1.1.33"/>
    </reaction>
</comment>
<organism evidence="8 9">
    <name type="scientific">Kosmotoga olearia (strain ATCC BAA-1733 / DSM 21960 / TBF 19.5.1)</name>
    <dbReference type="NCBI Taxonomy" id="521045"/>
    <lineage>
        <taxon>Bacteria</taxon>
        <taxon>Thermotogati</taxon>
        <taxon>Thermotogota</taxon>
        <taxon>Thermotogae</taxon>
        <taxon>Kosmotogales</taxon>
        <taxon>Kosmotogaceae</taxon>
        <taxon>Kosmotoga</taxon>
    </lineage>
</organism>
<keyword evidence="9" id="KW-1185">Reference proteome</keyword>
<dbReference type="InterPro" id="IPR029063">
    <property type="entry name" value="SAM-dependent_MTases_sf"/>
</dbReference>
<dbReference type="STRING" id="521045.Kole_0003"/>
<dbReference type="Gene3D" id="3.40.50.150">
    <property type="entry name" value="Vaccinia Virus protein VP39"/>
    <property type="match status" value="1"/>
</dbReference>
<feature type="binding site" evidence="7">
    <location>
        <position position="145"/>
    </location>
    <ligand>
        <name>substrate</name>
    </ligand>
</feature>
<dbReference type="EMBL" id="CP001634">
    <property type="protein sequence ID" value="ACR78732.1"/>
    <property type="molecule type" value="Genomic_DNA"/>
</dbReference>
<evidence type="ECO:0000313" key="8">
    <source>
        <dbReference type="EMBL" id="ACR78732.1"/>
    </source>
</evidence>
<reference evidence="8 9" key="2">
    <citation type="journal article" date="2011" name="J. Bacteriol.">
        <title>Genome Sequence of Kosmotoga olearia Strain TBF 19.5.1, a Thermophilic Bacterium with a Wide Growth Temperature Range, Isolated from the Troll B Oil Platform in the North Sea.</title>
        <authorList>
            <person name="Swithers K.S."/>
            <person name="Dipippo J.L."/>
            <person name="Bruce D.C."/>
            <person name="Detter C."/>
            <person name="Tapia R."/>
            <person name="Han S."/>
            <person name="Goodwin L.A."/>
            <person name="Han J."/>
            <person name="Woyke T."/>
            <person name="Pitluck S."/>
            <person name="Pennacchio L."/>
            <person name="Nolan M."/>
            <person name="Mikhailova N."/>
            <person name="Land M.L."/>
            <person name="Nesbo C.L."/>
            <person name="Gogarten J.P."/>
            <person name="Noll K.M."/>
        </authorList>
    </citation>
    <scope>NUCLEOTIDE SEQUENCE [LARGE SCALE GENOMIC DNA]</scope>
    <source>
        <strain evidence="9">ATCC BAA-1733 / DSM 21960 / TBF 19.5.1</strain>
    </source>
</reference>
<dbReference type="CDD" id="cd02440">
    <property type="entry name" value="AdoMet_MTases"/>
    <property type="match status" value="1"/>
</dbReference>
<dbReference type="InterPro" id="IPR055361">
    <property type="entry name" value="tRNA_methyltr_TrmB_bact"/>
</dbReference>
<dbReference type="HOGENOM" id="CLU_077150_0_0_0"/>
<feature type="binding site" evidence="7">
    <location>
        <position position="34"/>
    </location>
    <ligand>
        <name>S-adenosyl-L-methionine</name>
        <dbReference type="ChEBI" id="CHEBI:59789"/>
    </ligand>
</feature>
<dbReference type="GO" id="GO:0043527">
    <property type="term" value="C:tRNA methyltransferase complex"/>
    <property type="evidence" value="ECO:0007669"/>
    <property type="project" value="TreeGrafter"/>
</dbReference>
<evidence type="ECO:0000256" key="3">
    <source>
        <dbReference type="ARBA" id="ARBA00022603"/>
    </source>
</evidence>
<evidence type="ECO:0000256" key="6">
    <source>
        <dbReference type="ARBA" id="ARBA00022694"/>
    </source>
</evidence>
<accession>C5CH93</accession>
<dbReference type="UniPathway" id="UPA00989"/>
<feature type="binding site" evidence="7">
    <location>
        <begin position="177"/>
        <end position="180"/>
    </location>
    <ligand>
        <name>substrate</name>
    </ligand>
</feature>
<feature type="binding site" evidence="7">
    <location>
        <position position="86"/>
    </location>
    <ligand>
        <name>S-adenosyl-L-methionine</name>
        <dbReference type="ChEBI" id="CHEBI:59789"/>
    </ligand>
</feature>
<keyword evidence="6 7" id="KW-0819">tRNA processing</keyword>
<dbReference type="KEGG" id="kol:Kole_0003"/>
<dbReference type="EC" id="2.1.1.33" evidence="7"/>
<dbReference type="PROSITE" id="PS51625">
    <property type="entry name" value="SAM_MT_TRMB"/>
    <property type="match status" value="1"/>
</dbReference>
<dbReference type="HAMAP" id="MF_01057">
    <property type="entry name" value="tRNA_methyltr_TrmB"/>
    <property type="match status" value="1"/>
</dbReference>
<sequence length="314" mass="36377">MCQDFTKFYVEPRLMNLPMDLDALFTRSAPLFLEVGFGNGEFLIENALNRQGHNFLGIELSVISMVKIMKRLSRENIENVKVMMVDAKFGVRELFPDESVDGLYMNFPCPWPRERHSGKRLNTVDFLLSVAAVLKKGGMVQLYTDSLEFAEVFAENLGQTSCFIKIELIKNPPQVNTRYERKWKREGREIYKVTAEKLKTPMLRRIAGGDEMPHTWIKELKPENLKKILNSPIKKDIGVFVYKSMLKDLDDDRYLVETIAIDGDFQQHFYVEIHKRNKGWLVKLDSHGLPFRTPAVKKAVYELGKILEKRRGAL</sequence>
<evidence type="ECO:0000256" key="4">
    <source>
        <dbReference type="ARBA" id="ARBA00022679"/>
    </source>
</evidence>
<evidence type="ECO:0000256" key="7">
    <source>
        <dbReference type="HAMAP-Rule" id="MF_01057"/>
    </source>
</evidence>
<dbReference type="RefSeq" id="WP_012744520.1">
    <property type="nucleotide sequence ID" value="NC_012785.1"/>
</dbReference>
<gene>
    <name evidence="7" type="primary">trmB</name>
    <name evidence="8" type="ordered locus">Kole_0003</name>
</gene>